<keyword evidence="2" id="KW-1185">Reference proteome</keyword>
<accession>A0A0S2F4W3</accession>
<dbReference type="Proteomes" id="UP000060787">
    <property type="component" value="Chromosome"/>
</dbReference>
<gene>
    <name evidence="1" type="ORF">LA76x_0413</name>
</gene>
<dbReference type="AlphaFoldDB" id="A0A0S2F4W3"/>
<dbReference type="KEGG" id="lab:LA76x_0413"/>
<evidence type="ECO:0000313" key="2">
    <source>
        <dbReference type="Proteomes" id="UP000060787"/>
    </source>
</evidence>
<reference evidence="1 2" key="1">
    <citation type="journal article" date="2015" name="BMC Genomics">
        <title>Comparative genomics and metabolic profiling of the genus Lysobacter.</title>
        <authorList>
            <person name="de Bruijn I."/>
            <person name="Cheng X."/>
            <person name="de Jager V."/>
            <person name="Exposito R.G."/>
            <person name="Watrous J."/>
            <person name="Patel N."/>
            <person name="Postma J."/>
            <person name="Dorrestein P.C."/>
            <person name="Kobayashi D."/>
            <person name="Raaijmakers J.M."/>
        </authorList>
    </citation>
    <scope>NUCLEOTIDE SEQUENCE [LARGE SCALE GENOMIC DNA]</scope>
    <source>
        <strain evidence="1 2">76</strain>
    </source>
</reference>
<dbReference type="EMBL" id="CP011129">
    <property type="protein sequence ID" value="ALN78574.1"/>
    <property type="molecule type" value="Genomic_DNA"/>
</dbReference>
<proteinExistence type="predicted"/>
<evidence type="ECO:0000313" key="1">
    <source>
        <dbReference type="EMBL" id="ALN78574.1"/>
    </source>
</evidence>
<name>A0A0S2F4W3_LYSAN</name>
<organism evidence="1 2">
    <name type="scientific">Lysobacter antibioticus</name>
    <dbReference type="NCBI Taxonomy" id="84531"/>
    <lineage>
        <taxon>Bacteria</taxon>
        <taxon>Pseudomonadati</taxon>
        <taxon>Pseudomonadota</taxon>
        <taxon>Gammaproteobacteria</taxon>
        <taxon>Lysobacterales</taxon>
        <taxon>Lysobacteraceae</taxon>
        <taxon>Lysobacter</taxon>
    </lineage>
</organism>
<protein>
    <submittedName>
        <fullName evidence="1">Uncharacterized protein</fullName>
    </submittedName>
</protein>
<sequence>MVVEDALSNDESSTDAEMAQYLLDIGLTDVLARHAVSYRDVYRLSLWIDCYTPIRSAVRVRCNRTTGEYEIT</sequence>
<dbReference type="PATRIC" id="fig|84531.8.peg.425"/>